<dbReference type="Gene3D" id="3.40.50.2000">
    <property type="entry name" value="Glycogen Phosphorylase B"/>
    <property type="match status" value="1"/>
</dbReference>
<dbReference type="Pfam" id="PF04101">
    <property type="entry name" value="Glyco_tran_28_C"/>
    <property type="match status" value="1"/>
</dbReference>
<keyword evidence="4" id="KW-1185">Reference proteome</keyword>
<dbReference type="EMBL" id="JNVL01000002">
    <property type="protein sequence ID" value="KER07045.1"/>
    <property type="molecule type" value="Genomic_DNA"/>
</dbReference>
<gene>
    <name evidence="3" type="primary">murG</name>
    <name evidence="3" type="ORF">AAA799E16_00205</name>
</gene>
<dbReference type="PATRIC" id="fig|1502292.3.peg.174"/>
<dbReference type="Proteomes" id="UP000028027">
    <property type="component" value="Unassembled WGS sequence"/>
</dbReference>
<dbReference type="EC" id="2.4.1.227" evidence="3"/>
<evidence type="ECO:0000313" key="3">
    <source>
        <dbReference type="EMBL" id="KER07045.1"/>
    </source>
</evidence>
<organism evidence="3 4">
    <name type="scientific">Marine Group I thaumarchaeote SCGC AAA799-E16</name>
    <dbReference type="NCBI Taxonomy" id="1502292"/>
    <lineage>
        <taxon>Archaea</taxon>
        <taxon>Nitrososphaerota</taxon>
        <taxon>Marine Group I</taxon>
    </lineage>
</organism>
<sequence>MVLVNFFSSPIGLGHVTRDIAIENNFQNITTNFVTGSGAAKILKKLEIQVNNAYNPPSFIVENGTLKNPAKWLWNYYQYYKDCKNISQKILQKDNPTAVISDEDFASLTVAQEMKIPTVLITDILETHFTKGLASFIEKKMNKSMFEIIKKCDVVILPEIGITEGNIQRVGPIVRQTNHTREQLREKFSFNKKTIVISIGGTDAGLFLIEKTLDAIKKINQDIEVILVSGPSVQKEYDNVKNLGFVENLHEIIYAADVLISLAGKSTIDEANAYGTPAIFIPIKGHFEQEDNAKEQGFIFEDVERLEKLIMSKLEEKRNQINTEGAKKAAKIIQSLIDNY</sequence>
<dbReference type="GO" id="GO:0016758">
    <property type="term" value="F:hexosyltransferase activity"/>
    <property type="evidence" value="ECO:0007669"/>
    <property type="project" value="InterPro"/>
</dbReference>
<proteinExistence type="inferred from homology"/>
<dbReference type="PANTHER" id="PTHR21015:SF22">
    <property type="entry name" value="GLYCOSYLTRANSFERASE"/>
    <property type="match status" value="1"/>
</dbReference>
<feature type="domain" description="Glycosyl transferase family 28 C-terminal" evidence="2">
    <location>
        <begin position="199"/>
        <end position="327"/>
    </location>
</feature>
<comment type="caution">
    <text evidence="3">The sequence shown here is derived from an EMBL/GenBank/DDBJ whole genome shotgun (WGS) entry which is preliminary data.</text>
</comment>
<dbReference type="SUPFAM" id="SSF53756">
    <property type="entry name" value="UDP-Glycosyltransferase/glycogen phosphorylase"/>
    <property type="match status" value="1"/>
</dbReference>
<evidence type="ECO:0000259" key="2">
    <source>
        <dbReference type="Pfam" id="PF04101"/>
    </source>
</evidence>
<evidence type="ECO:0000313" key="4">
    <source>
        <dbReference type="Proteomes" id="UP000028027"/>
    </source>
</evidence>
<reference evidence="3 4" key="1">
    <citation type="submission" date="2014-06" db="EMBL/GenBank/DDBJ databases">
        <authorList>
            <person name="Ngugi D.K."/>
            <person name="Blom J."/>
            <person name="Alam I."/>
            <person name="Rashid M."/>
            <person name="Ba Alawi W."/>
            <person name="Zhang G."/>
            <person name="Hikmawan T."/>
            <person name="Guan Y."/>
            <person name="Antunes A."/>
            <person name="Siam R."/>
            <person name="Eldorry H."/>
            <person name="Bajic V."/>
            <person name="Stingl U."/>
        </authorList>
    </citation>
    <scope>NUCLEOTIDE SEQUENCE [LARGE SCALE GENOMIC DNA]</scope>
    <source>
        <strain evidence="3">SCGC AAA799-E16</strain>
    </source>
</reference>
<keyword evidence="3" id="KW-0808">Transferase</keyword>
<name>A0A081S7Z2_9ARCH</name>
<dbReference type="PANTHER" id="PTHR21015">
    <property type="entry name" value="UDP-N-ACETYLGLUCOSAMINE--N-ACETYLMURAMYL-(PENTAPEPTIDE) PYROPHOSPHORYL-UNDECAPRENOL N-ACETYLGLUCOSAMINE TRANSFERASE 1"/>
    <property type="match status" value="1"/>
</dbReference>
<dbReference type="InterPro" id="IPR007235">
    <property type="entry name" value="Glyco_trans_28_C"/>
</dbReference>
<accession>A0A081S7Z2</accession>
<evidence type="ECO:0000256" key="1">
    <source>
        <dbReference type="ARBA" id="ARBA00006962"/>
    </source>
</evidence>
<comment type="similarity">
    <text evidence="1">Belongs to the glycosyltransferase 28 family.</text>
</comment>
<keyword evidence="3" id="KW-0328">Glycosyltransferase</keyword>
<protein>
    <submittedName>
        <fullName evidence="3">Pyrophosphoryl-undecapre protein</fullName>
        <ecNumber evidence="3">2.4.1.227</ecNumber>
    </submittedName>
</protein>
<dbReference type="AlphaFoldDB" id="A0A081S7Z2"/>